<accession>A0A915Q750</accession>
<evidence type="ECO:0000313" key="2">
    <source>
        <dbReference type="Proteomes" id="UP000887581"/>
    </source>
</evidence>
<dbReference type="WBParaSite" id="sdigi.contig758.g9690.t1">
    <property type="protein sequence ID" value="sdigi.contig758.g9690.t1"/>
    <property type="gene ID" value="sdigi.contig758.g9690"/>
</dbReference>
<name>A0A915Q750_9BILA</name>
<organism evidence="2 3">
    <name type="scientific">Setaria digitata</name>
    <dbReference type="NCBI Taxonomy" id="48799"/>
    <lineage>
        <taxon>Eukaryota</taxon>
        <taxon>Metazoa</taxon>
        <taxon>Ecdysozoa</taxon>
        <taxon>Nematoda</taxon>
        <taxon>Chromadorea</taxon>
        <taxon>Rhabditida</taxon>
        <taxon>Spirurina</taxon>
        <taxon>Spiruromorpha</taxon>
        <taxon>Filarioidea</taxon>
        <taxon>Setariidae</taxon>
        <taxon>Setaria</taxon>
    </lineage>
</organism>
<reference evidence="3" key="1">
    <citation type="submission" date="2022-11" db="UniProtKB">
        <authorList>
            <consortium name="WormBaseParasite"/>
        </authorList>
    </citation>
    <scope>IDENTIFICATION</scope>
</reference>
<feature type="compositionally biased region" description="Pro residues" evidence="1">
    <location>
        <begin position="168"/>
        <end position="180"/>
    </location>
</feature>
<evidence type="ECO:0000313" key="3">
    <source>
        <dbReference type="WBParaSite" id="sdigi.contig758.g9690.t1"/>
    </source>
</evidence>
<dbReference type="AlphaFoldDB" id="A0A915Q750"/>
<evidence type="ECO:0000256" key="1">
    <source>
        <dbReference type="SAM" id="MobiDB-lite"/>
    </source>
</evidence>
<feature type="region of interest" description="Disordered" evidence="1">
    <location>
        <begin position="156"/>
        <end position="186"/>
    </location>
</feature>
<keyword evidence="2" id="KW-1185">Reference proteome</keyword>
<sequence>MLSEFIRRISEIFCTSRFYWLSLLIQAWHVFRCLVAVSTIRHRQKGKNAALRVAAVDVHLRHHKQEYSDFLSLLLDFRRNFLRRWVCLVANGWMMTATVDADAVAADAAGAADVAGAADAAGADAAIVMDVAVTDVKEDVTVTTIALFRVHAHFRKPEAEPEPEPEPEPPAYAVPPPPAYGSPYQAPGSYASSYQGLPAPSYQGLPYSGSYVGRR</sequence>
<dbReference type="Proteomes" id="UP000887581">
    <property type="component" value="Unplaced"/>
</dbReference>
<protein>
    <submittedName>
        <fullName evidence="3">Uncharacterized protein</fullName>
    </submittedName>
</protein>
<proteinExistence type="predicted"/>